<evidence type="ECO:0000256" key="3">
    <source>
        <dbReference type="ARBA" id="ARBA00022475"/>
    </source>
</evidence>
<evidence type="ECO:0000313" key="6">
    <source>
        <dbReference type="EMBL" id="SBT19016.1"/>
    </source>
</evidence>
<keyword evidence="5" id="KW-1133">Transmembrane helix</keyword>
<dbReference type="Proteomes" id="UP000092871">
    <property type="component" value="Unassembled WGS sequence"/>
</dbReference>
<evidence type="ECO:0000313" key="8">
    <source>
        <dbReference type="Proteomes" id="UP000092840"/>
    </source>
</evidence>
<keyword evidence="5" id="KW-0472">Membrane</keyword>
<name>A0A1C3JVE2_9GAMM</name>
<evidence type="ECO:0000256" key="2">
    <source>
        <dbReference type="ARBA" id="ARBA00006939"/>
    </source>
</evidence>
<sequence length="237" mass="25441">MPEWIYILLLTLLAGAAIPLGGLLATVDSIRPNWLDEELRHSITAFGGGALLSAIALVLVPEGIESFSVITSAFLFLAGGLLFMWVDIWLYRHNTSGGQLVAMVSDFIPESIALGASLALGKGSSLLLASLIAMQNLPEGFNAFRELRESSHFSNRKILWLFAILALTGPAAGLIAYYWLSSYDSVISGIMLVAAGGILYAVFQDIAPQVRLDKHWAPPLGAVLGFVLGLIGYMLLH</sequence>
<keyword evidence="8" id="KW-1185">Reference proteome</keyword>
<organism evidence="6 9">
    <name type="scientific">Marinomonas gallaica</name>
    <dbReference type="NCBI Taxonomy" id="1806667"/>
    <lineage>
        <taxon>Bacteria</taxon>
        <taxon>Pseudomonadati</taxon>
        <taxon>Pseudomonadota</taxon>
        <taxon>Gammaproteobacteria</taxon>
        <taxon>Oceanospirillales</taxon>
        <taxon>Oceanospirillaceae</taxon>
        <taxon>Marinomonas</taxon>
    </lineage>
</organism>
<evidence type="ECO:0000256" key="1">
    <source>
        <dbReference type="ARBA" id="ARBA00004651"/>
    </source>
</evidence>
<evidence type="ECO:0000256" key="5">
    <source>
        <dbReference type="SAM" id="Phobius"/>
    </source>
</evidence>
<dbReference type="Proteomes" id="UP000092840">
    <property type="component" value="Unassembled WGS sequence"/>
</dbReference>
<dbReference type="RefSeq" id="WP_067038245.1">
    <property type="nucleotide sequence ID" value="NZ_FLRA01000023.1"/>
</dbReference>
<comment type="similarity">
    <text evidence="2">Belongs to the ZIP transporter (TC 2.A.5) family.</text>
</comment>
<comment type="subcellular location">
    <subcellularLocation>
        <location evidence="1">Cell membrane</location>
        <topology evidence="1">Multi-pass membrane protein</topology>
    </subcellularLocation>
</comment>
<evidence type="ECO:0000313" key="7">
    <source>
        <dbReference type="EMBL" id="SBT21971.1"/>
    </source>
</evidence>
<dbReference type="EMBL" id="FLRB01000013">
    <property type="protein sequence ID" value="SBT21971.1"/>
    <property type="molecule type" value="Genomic_DNA"/>
</dbReference>
<keyword evidence="5" id="KW-0812">Transmembrane</keyword>
<feature type="transmembrane region" description="Helical" evidence="5">
    <location>
        <begin position="67"/>
        <end position="91"/>
    </location>
</feature>
<feature type="transmembrane region" description="Helical" evidence="5">
    <location>
        <begin position="186"/>
        <end position="203"/>
    </location>
</feature>
<keyword evidence="3" id="KW-1003">Cell membrane</keyword>
<proteinExistence type="inferred from homology"/>
<dbReference type="AlphaFoldDB" id="A0A1C3JVE2"/>
<reference evidence="6 9" key="2">
    <citation type="submission" date="2016-06" db="EMBL/GenBank/DDBJ databases">
        <authorList>
            <person name="Kjaerup R.B."/>
            <person name="Dalgaard T.S."/>
            <person name="Juul-Madsen H.R."/>
        </authorList>
    </citation>
    <scope>NUCLEOTIDE SEQUENCE [LARGE SCALE GENOMIC DNA]</scope>
    <source>
        <strain evidence="6 9">CECT 5115</strain>
    </source>
</reference>
<feature type="transmembrane region" description="Helical" evidence="5">
    <location>
        <begin position="158"/>
        <end position="180"/>
    </location>
</feature>
<keyword evidence="4" id="KW-0862">Zinc</keyword>
<gene>
    <name evidence="6" type="ORF">MGA5115_03177</name>
    <name evidence="7" type="ORF">MGA5116_02581</name>
</gene>
<feature type="transmembrane region" description="Helical" evidence="5">
    <location>
        <begin position="215"/>
        <end position="236"/>
    </location>
</feature>
<dbReference type="GO" id="GO:0005385">
    <property type="term" value="F:zinc ion transmembrane transporter activity"/>
    <property type="evidence" value="ECO:0007669"/>
    <property type="project" value="TreeGrafter"/>
</dbReference>
<dbReference type="GO" id="GO:0005886">
    <property type="term" value="C:plasma membrane"/>
    <property type="evidence" value="ECO:0007669"/>
    <property type="project" value="UniProtKB-SubCell"/>
</dbReference>
<dbReference type="OrthoDB" id="5766358at2"/>
<protein>
    <submittedName>
        <fullName evidence="6">ZIP Zinc transporter</fullName>
    </submittedName>
</protein>
<reference evidence="7 8" key="1">
    <citation type="submission" date="2016-06" db="EMBL/GenBank/DDBJ databases">
        <authorList>
            <person name="Rodrigo-Torres L."/>
            <person name="Arahal D.R."/>
        </authorList>
    </citation>
    <scope>NUCLEOTIDE SEQUENCE [LARGE SCALE GENOMIC DNA]</scope>
    <source>
        <strain evidence="7 8">CECT 5116</strain>
    </source>
</reference>
<dbReference type="PANTHER" id="PTHR11040">
    <property type="entry name" value="ZINC/IRON TRANSPORTER"/>
    <property type="match status" value="1"/>
</dbReference>
<evidence type="ECO:0000313" key="9">
    <source>
        <dbReference type="Proteomes" id="UP000092871"/>
    </source>
</evidence>
<dbReference type="EMBL" id="FLRA01000023">
    <property type="protein sequence ID" value="SBT19016.1"/>
    <property type="molecule type" value="Genomic_DNA"/>
</dbReference>
<dbReference type="PANTHER" id="PTHR11040:SF211">
    <property type="entry name" value="ZINC TRANSPORTER ZIP11"/>
    <property type="match status" value="1"/>
</dbReference>
<accession>A0A1C3JVE2</accession>
<feature type="transmembrane region" description="Helical" evidence="5">
    <location>
        <begin position="41"/>
        <end position="60"/>
    </location>
</feature>
<evidence type="ECO:0000256" key="4">
    <source>
        <dbReference type="ARBA" id="ARBA00022833"/>
    </source>
</evidence>
<feature type="transmembrane region" description="Helical" evidence="5">
    <location>
        <begin position="111"/>
        <end position="137"/>
    </location>
</feature>